<proteinExistence type="predicted"/>
<protein>
    <submittedName>
        <fullName evidence="1">Uncharacterized protein</fullName>
    </submittedName>
</protein>
<keyword evidence="2" id="KW-1185">Reference proteome</keyword>
<evidence type="ECO:0000313" key="2">
    <source>
        <dbReference type="Proteomes" id="UP001162992"/>
    </source>
</evidence>
<accession>A0ACC2DN94</accession>
<organism evidence="1 2">
    <name type="scientific">Diphasiastrum complanatum</name>
    <name type="common">Issler's clubmoss</name>
    <name type="synonym">Lycopodium complanatum</name>
    <dbReference type="NCBI Taxonomy" id="34168"/>
    <lineage>
        <taxon>Eukaryota</taxon>
        <taxon>Viridiplantae</taxon>
        <taxon>Streptophyta</taxon>
        <taxon>Embryophyta</taxon>
        <taxon>Tracheophyta</taxon>
        <taxon>Lycopodiopsida</taxon>
        <taxon>Lycopodiales</taxon>
        <taxon>Lycopodiaceae</taxon>
        <taxon>Lycopodioideae</taxon>
        <taxon>Diphasiastrum</taxon>
    </lineage>
</organism>
<sequence length="562" mass="62506">MGCASSHEYVQSGKKTKKRWIAPESHDLLHGKHLTSSFIHSAEALDQKLQFRSSISQSEARIAMTNAPYLPKLESLEKDHGYERTRSLKFANDLLTNQILETNATSTKIGTFSGPMKLNRELSNEPEVIDVCELMEGLEDAEDLSCSSFRIPRTDKHQTHNRSSSLSNVPSPRDVANTKPPVDSESRRKRHSLSQSHRQRTKFHSFVLGNPKAKNSPSGDTSQIQDTVTVIKEVIESQKPQRAGVVIKKLSDSLSFIRAESRKHSSQVTQIGISDLLPDQVGSLGRVDVSEKSQEHQFSNKSMITDHSMKSLDSTTSFAFESSSKNSLKDDEILSADAVDEFSFSTQSHLKEARDKSAHLAPGDDVVSKGDSLLEGFLEGPSFDGNSALFPSIPLQSMKYVNLSDFEKLIPPRGENRVVLYATSSSESRKTYEDCNLVRQILCSYNLDMDERDLSLHPEFKHELQIILQKTSTVSVPRLFIKGRHIGGVEEVCLLHTAKALERLLQIFSSEYIKALCVCCGGTRTLQCLGCNGMCLIKTEEGDVISCSECEKKGWIMCPICS</sequence>
<gene>
    <name evidence="1" type="ORF">O6H91_05G048800</name>
</gene>
<reference evidence="2" key="1">
    <citation type="journal article" date="2024" name="Proc. Natl. Acad. Sci. U.S.A.">
        <title>Extraordinary preservation of gene collinearity over three hundred million years revealed in homosporous lycophytes.</title>
        <authorList>
            <person name="Li C."/>
            <person name="Wickell D."/>
            <person name="Kuo L.Y."/>
            <person name="Chen X."/>
            <person name="Nie B."/>
            <person name="Liao X."/>
            <person name="Peng D."/>
            <person name="Ji J."/>
            <person name="Jenkins J."/>
            <person name="Williams M."/>
            <person name="Shu S."/>
            <person name="Plott C."/>
            <person name="Barry K."/>
            <person name="Rajasekar S."/>
            <person name="Grimwood J."/>
            <person name="Han X."/>
            <person name="Sun S."/>
            <person name="Hou Z."/>
            <person name="He W."/>
            <person name="Dai G."/>
            <person name="Sun C."/>
            <person name="Schmutz J."/>
            <person name="Leebens-Mack J.H."/>
            <person name="Li F.W."/>
            <person name="Wang L."/>
        </authorList>
    </citation>
    <scope>NUCLEOTIDE SEQUENCE [LARGE SCALE GENOMIC DNA]</scope>
    <source>
        <strain evidence="2">cv. PW_Plant_1</strain>
    </source>
</reference>
<evidence type="ECO:0000313" key="1">
    <source>
        <dbReference type="EMBL" id="KAJ7555654.1"/>
    </source>
</evidence>
<dbReference type="EMBL" id="CM055096">
    <property type="protein sequence ID" value="KAJ7555654.1"/>
    <property type="molecule type" value="Genomic_DNA"/>
</dbReference>
<dbReference type="Proteomes" id="UP001162992">
    <property type="component" value="Chromosome 5"/>
</dbReference>
<name>A0ACC2DN94_DIPCM</name>
<comment type="caution">
    <text evidence="1">The sequence shown here is derived from an EMBL/GenBank/DDBJ whole genome shotgun (WGS) entry which is preliminary data.</text>
</comment>